<dbReference type="GO" id="GO:0016740">
    <property type="term" value="F:transferase activity"/>
    <property type="evidence" value="ECO:0007669"/>
    <property type="project" value="UniProtKB-ARBA"/>
</dbReference>
<gene>
    <name evidence="5" type="primary">birA</name>
    <name evidence="5" type="ORF">NCTC11087_01420</name>
</gene>
<keyword evidence="1 5" id="KW-0436">Ligase</keyword>
<dbReference type="Proteomes" id="UP000255523">
    <property type="component" value="Unassembled WGS sequence"/>
</dbReference>
<dbReference type="PANTHER" id="PTHR12835:SF5">
    <property type="entry name" value="BIOTIN--PROTEIN LIGASE"/>
    <property type="match status" value="1"/>
</dbReference>
<evidence type="ECO:0000256" key="3">
    <source>
        <dbReference type="ARBA" id="ARBA00024227"/>
    </source>
</evidence>
<dbReference type="GO" id="GO:0004077">
    <property type="term" value="F:biotin--[biotin carboxyl-carrier protein] ligase activity"/>
    <property type="evidence" value="ECO:0007669"/>
    <property type="project" value="UniProtKB-EC"/>
</dbReference>
<dbReference type="InterPro" id="IPR045864">
    <property type="entry name" value="aa-tRNA-synth_II/BPL/LPL"/>
</dbReference>
<protein>
    <recommendedName>
        <fullName evidence="3">biotin--[biotin carboxyl-carrier protein] ligase</fullName>
        <ecNumber evidence="3">6.3.4.15</ecNumber>
    </recommendedName>
</protein>
<dbReference type="InterPro" id="IPR003142">
    <property type="entry name" value="BPL_C"/>
</dbReference>
<keyword evidence="2" id="KW-0092">Biotin</keyword>
<dbReference type="Pfam" id="PF02237">
    <property type="entry name" value="BPL_C"/>
    <property type="match status" value="1"/>
</dbReference>
<proteinExistence type="predicted"/>
<dbReference type="GeneID" id="77462373"/>
<dbReference type="GO" id="GO:0005737">
    <property type="term" value="C:cytoplasm"/>
    <property type="evidence" value="ECO:0007669"/>
    <property type="project" value="TreeGrafter"/>
</dbReference>
<dbReference type="EMBL" id="UHFX01000003">
    <property type="protein sequence ID" value="SUO04499.1"/>
    <property type="molecule type" value="Genomic_DNA"/>
</dbReference>
<dbReference type="EC" id="6.3.4.15" evidence="3"/>
<evidence type="ECO:0000259" key="4">
    <source>
        <dbReference type="PROSITE" id="PS51733"/>
    </source>
</evidence>
<organism evidence="5 6">
    <name type="scientific">Faecalicoccus pleomorphus</name>
    <dbReference type="NCBI Taxonomy" id="1323"/>
    <lineage>
        <taxon>Bacteria</taxon>
        <taxon>Bacillati</taxon>
        <taxon>Bacillota</taxon>
        <taxon>Erysipelotrichia</taxon>
        <taxon>Erysipelotrichales</taxon>
        <taxon>Erysipelotrichaceae</taxon>
        <taxon>Faecalicoccus</taxon>
    </lineage>
</organism>
<dbReference type="CDD" id="cd16442">
    <property type="entry name" value="BPL"/>
    <property type="match status" value="1"/>
</dbReference>
<evidence type="ECO:0000313" key="5">
    <source>
        <dbReference type="EMBL" id="SUO04499.1"/>
    </source>
</evidence>
<dbReference type="Pfam" id="PF03099">
    <property type="entry name" value="BPL_LplA_LipB"/>
    <property type="match status" value="1"/>
</dbReference>
<evidence type="ECO:0000313" key="6">
    <source>
        <dbReference type="Proteomes" id="UP000255523"/>
    </source>
</evidence>
<evidence type="ECO:0000256" key="1">
    <source>
        <dbReference type="ARBA" id="ARBA00022598"/>
    </source>
</evidence>
<accession>A0A380LKZ2</accession>
<dbReference type="OrthoDB" id="9807064at2"/>
<dbReference type="InterPro" id="IPR004143">
    <property type="entry name" value="BPL_LPL_catalytic"/>
</dbReference>
<dbReference type="RefSeq" id="WP_022789550.1">
    <property type="nucleotide sequence ID" value="NZ_JACJKL010000003.1"/>
</dbReference>
<sequence length="255" mass="28977">MIYYIDPLNKESIEKNCPSFYDIHIFDILDSTNTWLQEHSGLPEGTVILADEQTRGRGRNGRCFHSPKGSGIYCSLLLTPQENLLDVLECTAMAAVACIKAIEEQYNLACSIKWLNDILLDQKKLAGILCEGKLYQNHMEYLIIGIGINVHSFIRPKELESIAASIEDYTAIKKPRNELIAKFLTAFYSYYSKSDDFRSLYRQRLAFVQKTIQVITPQETYSAILLGVDDRCRLKIQKADGSIDYLSSGEISIRL</sequence>
<evidence type="ECO:0000256" key="2">
    <source>
        <dbReference type="ARBA" id="ARBA00023267"/>
    </source>
</evidence>
<reference evidence="5 6" key="1">
    <citation type="submission" date="2018-06" db="EMBL/GenBank/DDBJ databases">
        <authorList>
            <consortium name="Pathogen Informatics"/>
            <person name="Doyle S."/>
        </authorList>
    </citation>
    <scope>NUCLEOTIDE SEQUENCE [LARGE SCALE GENOMIC DNA]</scope>
    <source>
        <strain evidence="5 6">NCTC11087</strain>
    </source>
</reference>
<dbReference type="PANTHER" id="PTHR12835">
    <property type="entry name" value="BIOTIN PROTEIN LIGASE"/>
    <property type="match status" value="1"/>
</dbReference>
<keyword evidence="6" id="KW-1185">Reference proteome</keyword>
<dbReference type="Gene3D" id="3.30.930.10">
    <property type="entry name" value="Bira Bifunctional Protein, Domain 2"/>
    <property type="match status" value="1"/>
</dbReference>
<dbReference type="AlphaFoldDB" id="A0A380LKZ2"/>
<dbReference type="GO" id="GO:0009249">
    <property type="term" value="P:protein lipoylation"/>
    <property type="evidence" value="ECO:0007669"/>
    <property type="project" value="UniProtKB-ARBA"/>
</dbReference>
<dbReference type="PROSITE" id="PS51733">
    <property type="entry name" value="BPL_LPL_CATALYTIC"/>
    <property type="match status" value="1"/>
</dbReference>
<dbReference type="InterPro" id="IPR004408">
    <property type="entry name" value="Biotin_CoA_COase_ligase"/>
</dbReference>
<dbReference type="SUPFAM" id="SSF55681">
    <property type="entry name" value="Class II aaRS and biotin synthetases"/>
    <property type="match status" value="1"/>
</dbReference>
<dbReference type="Gene3D" id="2.30.30.100">
    <property type="match status" value="1"/>
</dbReference>
<feature type="domain" description="BPL/LPL catalytic" evidence="4">
    <location>
        <begin position="18"/>
        <end position="195"/>
    </location>
</feature>
<dbReference type="NCBIfam" id="TIGR00121">
    <property type="entry name" value="birA_ligase"/>
    <property type="match status" value="1"/>
</dbReference>
<name>A0A380LKZ2_9FIRM</name>